<name>A0A7K5Q1T7_9CORV</name>
<proteinExistence type="predicted"/>
<protein>
    <submittedName>
        <fullName evidence="6">INAVA protein</fullName>
    </submittedName>
</protein>
<dbReference type="Proteomes" id="UP000532437">
    <property type="component" value="Unassembled WGS sequence"/>
</dbReference>
<keyword evidence="2" id="KW-0963">Cytoplasm</keyword>
<feature type="non-terminal residue" evidence="6">
    <location>
        <position position="1"/>
    </location>
</feature>
<evidence type="ECO:0000313" key="7">
    <source>
        <dbReference type="Proteomes" id="UP000532437"/>
    </source>
</evidence>
<dbReference type="GO" id="GO:0031398">
    <property type="term" value="P:positive regulation of protein ubiquitination"/>
    <property type="evidence" value="ECO:0007669"/>
    <property type="project" value="TreeGrafter"/>
</dbReference>
<feature type="compositionally biased region" description="Low complexity" evidence="4">
    <location>
        <begin position="259"/>
        <end position="276"/>
    </location>
</feature>
<dbReference type="AlphaFoldDB" id="A0A7K5Q1T7"/>
<evidence type="ECO:0000256" key="4">
    <source>
        <dbReference type="SAM" id="MobiDB-lite"/>
    </source>
</evidence>
<comment type="caution">
    <text evidence="6">The sequence shown here is derived from an EMBL/GenBank/DDBJ whole genome shotgun (WGS) entry which is preliminary data.</text>
</comment>
<dbReference type="GO" id="GO:0034334">
    <property type="term" value="P:adherens junction maintenance"/>
    <property type="evidence" value="ECO:0007669"/>
    <property type="project" value="TreeGrafter"/>
</dbReference>
<feature type="region of interest" description="Disordered" evidence="4">
    <location>
        <begin position="259"/>
        <end position="282"/>
    </location>
</feature>
<evidence type="ECO:0000313" key="6">
    <source>
        <dbReference type="EMBL" id="NWT61329.1"/>
    </source>
</evidence>
<evidence type="ECO:0000259" key="5">
    <source>
        <dbReference type="Pfam" id="PF11819"/>
    </source>
</evidence>
<feature type="compositionally biased region" description="Polar residues" evidence="4">
    <location>
        <begin position="297"/>
        <end position="317"/>
    </location>
</feature>
<feature type="domain" description="Cytohesin Ubiquitin Protein Inducing" evidence="5">
    <location>
        <begin position="3"/>
        <end position="126"/>
    </location>
</feature>
<evidence type="ECO:0000256" key="3">
    <source>
        <dbReference type="ARBA" id="ARBA00023054"/>
    </source>
</evidence>
<dbReference type="PANTHER" id="PTHR16093">
    <property type="entry name" value="COILED-COIL DOMAIN-CONTAINING PROTEIN 120 FAMILY MEMBER"/>
    <property type="match status" value="1"/>
</dbReference>
<evidence type="ECO:0000256" key="1">
    <source>
        <dbReference type="ARBA" id="ARBA00004496"/>
    </source>
</evidence>
<feature type="compositionally biased region" description="Basic and acidic residues" evidence="4">
    <location>
        <begin position="225"/>
        <end position="234"/>
    </location>
</feature>
<dbReference type="EMBL" id="VZRG01003849">
    <property type="protein sequence ID" value="NWT61329.1"/>
    <property type="molecule type" value="Genomic_DNA"/>
</dbReference>
<accession>A0A7K5Q1T7</accession>
<dbReference type="GO" id="GO:0005737">
    <property type="term" value="C:cytoplasm"/>
    <property type="evidence" value="ECO:0007669"/>
    <property type="project" value="UniProtKB-SubCell"/>
</dbReference>
<feature type="region of interest" description="Disordered" evidence="4">
    <location>
        <begin position="1"/>
        <end position="27"/>
    </location>
</feature>
<comment type="subcellular location">
    <subcellularLocation>
        <location evidence="1">Cytoplasm</location>
    </subcellularLocation>
</comment>
<organism evidence="6 7">
    <name type="scientific">Erythrocercus mccallii</name>
    <dbReference type="NCBI Taxonomy" id="107208"/>
    <lineage>
        <taxon>Eukaryota</taxon>
        <taxon>Metazoa</taxon>
        <taxon>Chordata</taxon>
        <taxon>Craniata</taxon>
        <taxon>Vertebrata</taxon>
        <taxon>Euteleostomi</taxon>
        <taxon>Archelosauria</taxon>
        <taxon>Archosauria</taxon>
        <taxon>Dinosauria</taxon>
        <taxon>Saurischia</taxon>
        <taxon>Theropoda</taxon>
        <taxon>Coelurosauria</taxon>
        <taxon>Aves</taxon>
        <taxon>Neognathae</taxon>
        <taxon>Neoaves</taxon>
        <taxon>Telluraves</taxon>
        <taxon>Australaves</taxon>
        <taxon>Passeriformes</taxon>
        <taxon>Corvoidea</taxon>
        <taxon>Dicruridae</taxon>
        <taxon>Erythrocercus</taxon>
    </lineage>
</organism>
<evidence type="ECO:0000256" key="2">
    <source>
        <dbReference type="ARBA" id="ARBA00022490"/>
    </source>
</evidence>
<dbReference type="InterPro" id="IPR043447">
    <property type="entry name" value="CCDC120/INAVA"/>
</dbReference>
<keyword evidence="3" id="KW-0175">Coiled coil</keyword>
<dbReference type="PANTHER" id="PTHR16093:SF4">
    <property type="entry name" value="INNATE IMMUNITY ACTIVATOR PROTEIN"/>
    <property type="match status" value="1"/>
</dbReference>
<dbReference type="InterPro" id="IPR021774">
    <property type="entry name" value="CUPID"/>
</dbReference>
<keyword evidence="7" id="KW-1185">Reference proteome</keyword>
<sequence length="485" mass="52995">GMGEASDMDNGILLHAGPNSPVSPPKEQVQVGRQQQQALEARLDGCIQELRQLCLREAELTGTLPCEYPLKVGEKPPKVRRRIGAAFKLDEIVILRGVDPLERERALQLQIAEASRRLCHEENIGRQVRKRRQIAALREEQKLRDLEQVLSQRRLLAGQWDTSTAEELNASNESSMSDTSLLEEGDTQAPGPAAPRRSPSPKDPTKEEEEEGLLMPPPSPWQKTSLDRPYERAKNPSIDPEDGENQKSQCCLGSLMAAPASSLAPSSPDSAGSSVSRTGDPPYRFVPIRTLVLCQQAGSSAPSTAEPSGRQGQTQSLRVDPCWQPAEPRGRSITPRRRSTYYTVTVPTSCILTPSPACCSGSDDSISDLSSISHTTSPGSSSPDVSFAVPLPLAKPGYYPRDALQLLPPAGPLTFLYEQDLAPLRYQRLVPSRSRIVRTPSLKDYTPTGARGLSKAAVAEELKSWHQRAQLRGARPHSLDRQGAF</sequence>
<feature type="region of interest" description="Disordered" evidence="4">
    <location>
        <begin position="297"/>
        <end position="334"/>
    </location>
</feature>
<feature type="region of interest" description="Disordered" evidence="4">
    <location>
        <begin position="165"/>
        <end position="247"/>
    </location>
</feature>
<reference evidence="6 7" key="1">
    <citation type="submission" date="2019-09" db="EMBL/GenBank/DDBJ databases">
        <title>Bird 10,000 Genomes (B10K) Project - Family phase.</title>
        <authorList>
            <person name="Zhang G."/>
        </authorList>
    </citation>
    <scope>NUCLEOTIDE SEQUENCE [LARGE SCALE GENOMIC DNA]</scope>
    <source>
        <strain evidence="6">B10K-DU-002-60</strain>
        <tissue evidence="6">Muscle</tissue>
    </source>
</reference>
<feature type="compositionally biased region" description="Polar residues" evidence="4">
    <location>
        <begin position="165"/>
        <end position="180"/>
    </location>
</feature>
<feature type="non-terminal residue" evidence="6">
    <location>
        <position position="485"/>
    </location>
</feature>
<gene>
    <name evidence="6" type="primary">Inava</name>
    <name evidence="6" type="ORF">ERYMCC_R10074</name>
</gene>
<dbReference type="Pfam" id="PF11819">
    <property type="entry name" value="CUPID"/>
    <property type="match status" value="1"/>
</dbReference>